<feature type="compositionally biased region" description="Gly residues" evidence="1">
    <location>
        <begin position="83"/>
        <end position="98"/>
    </location>
</feature>
<evidence type="ECO:0000256" key="1">
    <source>
        <dbReference type="SAM" id="MobiDB-lite"/>
    </source>
</evidence>
<protein>
    <submittedName>
        <fullName evidence="2">Uncharacterized protein</fullName>
    </submittedName>
</protein>
<evidence type="ECO:0000313" key="2">
    <source>
        <dbReference type="EMBL" id="CAL1602547.1"/>
    </source>
</evidence>
<evidence type="ECO:0000313" key="3">
    <source>
        <dbReference type="Proteomes" id="UP001497482"/>
    </source>
</evidence>
<dbReference type="AlphaFoldDB" id="A0AAV2LSU5"/>
<keyword evidence="3" id="KW-1185">Reference proteome</keyword>
<feature type="region of interest" description="Disordered" evidence="1">
    <location>
        <begin position="54"/>
        <end position="98"/>
    </location>
</feature>
<organism evidence="2 3">
    <name type="scientific">Knipowitschia caucasica</name>
    <name type="common">Caucasian dwarf goby</name>
    <name type="synonym">Pomatoschistus caucasicus</name>
    <dbReference type="NCBI Taxonomy" id="637954"/>
    <lineage>
        <taxon>Eukaryota</taxon>
        <taxon>Metazoa</taxon>
        <taxon>Chordata</taxon>
        <taxon>Craniata</taxon>
        <taxon>Vertebrata</taxon>
        <taxon>Euteleostomi</taxon>
        <taxon>Actinopterygii</taxon>
        <taxon>Neopterygii</taxon>
        <taxon>Teleostei</taxon>
        <taxon>Neoteleostei</taxon>
        <taxon>Acanthomorphata</taxon>
        <taxon>Gobiaria</taxon>
        <taxon>Gobiiformes</taxon>
        <taxon>Gobioidei</taxon>
        <taxon>Gobiidae</taxon>
        <taxon>Gobiinae</taxon>
        <taxon>Knipowitschia</taxon>
    </lineage>
</organism>
<accession>A0AAV2LSU5</accession>
<name>A0AAV2LSU5_KNICA</name>
<reference evidence="2 3" key="1">
    <citation type="submission" date="2024-04" db="EMBL/GenBank/DDBJ databases">
        <authorList>
            <person name="Waldvogel A.-M."/>
            <person name="Schoenle A."/>
        </authorList>
    </citation>
    <scope>NUCLEOTIDE SEQUENCE [LARGE SCALE GENOMIC DNA]</scope>
</reference>
<sequence>MKVSVGGLAEPRRRLRGGFAAGDGRLIASCGEAGIRQAWGGAGRLSPDDRVGGRLLKWGGGRPTVGERGERRGLDAGARRRTGGGSGGAGRGLRLGAA</sequence>
<gene>
    <name evidence="2" type="ORF">KC01_LOCUS30304</name>
</gene>
<dbReference type="Proteomes" id="UP001497482">
    <property type="component" value="Chromosome 3"/>
</dbReference>
<feature type="compositionally biased region" description="Basic and acidic residues" evidence="1">
    <location>
        <begin position="65"/>
        <end position="78"/>
    </location>
</feature>
<proteinExistence type="predicted"/>
<dbReference type="EMBL" id="OZ035825">
    <property type="protein sequence ID" value="CAL1602547.1"/>
    <property type="molecule type" value="Genomic_DNA"/>
</dbReference>